<evidence type="ECO:0000256" key="14">
    <source>
        <dbReference type="ARBA" id="ARBA00023053"/>
    </source>
</evidence>
<evidence type="ECO:0000256" key="13">
    <source>
        <dbReference type="ARBA" id="ARBA00022932"/>
    </source>
</evidence>
<dbReference type="GO" id="GO:0140078">
    <property type="term" value="F:class I DNA-(apurinic or apyrimidinic site) endonuclease activity"/>
    <property type="evidence" value="ECO:0007669"/>
    <property type="project" value="UniProtKB-EC"/>
</dbReference>
<dbReference type="Gene3D" id="3.20.20.140">
    <property type="entry name" value="Metal-dependent hydrolases"/>
    <property type="match status" value="1"/>
</dbReference>
<dbReference type="Pfam" id="PF14716">
    <property type="entry name" value="HHH_8"/>
    <property type="match status" value="1"/>
</dbReference>
<evidence type="ECO:0000256" key="15">
    <source>
        <dbReference type="ARBA" id="ARBA00023204"/>
    </source>
</evidence>
<name>A0A151AIJ8_9EURY</name>
<dbReference type="GO" id="GO:0003887">
    <property type="term" value="F:DNA-directed DNA polymerase activity"/>
    <property type="evidence" value="ECO:0007669"/>
    <property type="project" value="UniProtKB-KW"/>
</dbReference>
<dbReference type="GO" id="GO:0042578">
    <property type="term" value="F:phosphoric ester hydrolase activity"/>
    <property type="evidence" value="ECO:0007669"/>
    <property type="project" value="TreeGrafter"/>
</dbReference>
<dbReference type="InterPro" id="IPR010996">
    <property type="entry name" value="HHH_MUS81"/>
</dbReference>
<keyword evidence="7" id="KW-0237">DNA synthesis</keyword>
<evidence type="ECO:0000256" key="1">
    <source>
        <dbReference type="ARBA" id="ARBA00001946"/>
    </source>
</evidence>
<organism evidence="25 26">
    <name type="scientific">Halalkalicoccus paucihalophilus</name>
    <dbReference type="NCBI Taxonomy" id="1008153"/>
    <lineage>
        <taxon>Archaea</taxon>
        <taxon>Methanobacteriati</taxon>
        <taxon>Methanobacteriota</taxon>
        <taxon>Stenosarchaea group</taxon>
        <taxon>Halobacteria</taxon>
        <taxon>Halobacteriales</taxon>
        <taxon>Halococcaceae</taxon>
        <taxon>Halalkalicoccus</taxon>
    </lineage>
</organism>
<evidence type="ECO:0000256" key="4">
    <source>
        <dbReference type="ARBA" id="ARBA00012720"/>
    </source>
</evidence>
<accession>A0A151AIJ8</accession>
<dbReference type="Pfam" id="PF14520">
    <property type="entry name" value="HHH_5"/>
    <property type="match status" value="1"/>
</dbReference>
<evidence type="ECO:0000256" key="8">
    <source>
        <dbReference type="ARBA" id="ARBA00022679"/>
    </source>
</evidence>
<dbReference type="PIRSF" id="PIRSF005047">
    <property type="entry name" value="UCP005047_YshC"/>
    <property type="match status" value="1"/>
</dbReference>
<dbReference type="Pfam" id="PF02811">
    <property type="entry name" value="PHP"/>
    <property type="match status" value="1"/>
</dbReference>
<dbReference type="CDD" id="cd00141">
    <property type="entry name" value="NT_POLXc"/>
    <property type="match status" value="1"/>
</dbReference>
<proteinExistence type="predicted"/>
<dbReference type="EC" id="2.7.7.7" evidence="3"/>
<sequence>MSRNAEIAALLYEYADLLEARDVEYKPNTYRRAAESIQEHPTAIEDLAADGTEAVEEIDGVGAAISAKVIEYVETGEIEELEEERSKLPVAMDELTSVEGVGPKTVGTLYEELGVENLADLEEAASAGQIREIKGFGPKTEENILGGLEFARKASERELLGDTRPLADDLLDYLRSREGVEKAEVAGSIRRWRETSGDIDVLAASDDLETVIETFTGWERAERVIESGENKASVVAGGIRVDLRVVIPEEFGSALQYFTGSKAHNIRFRNRALDRDLKVNEYGVFDISGLDDTSDQRAGERVAGETEESMYEVLDLAWIPPELREDTGEIDAAAAGELPGLIEEGEVRGDLHTHTDWSDGTESIEEWISSAEAFGHEYLCISDHATGPGMVGGVGLSDEDLLEQAAAVRAAAEDASIEVFTGVEANVDEAGGLSVSEEVLDELDLVVASPHSALDMDSESATDRLVAAIEHPATDVLGHPTGRMLGRRPGLDPDLQAIAEAAADHGVALEVNANPARLDLWGRAVKVARSAGAKIAIDTDAHSAAEFENVRYGVHTARRGWAEPEDVLNTWDAEAVRAFIER</sequence>
<comment type="cofactor">
    <cofactor evidence="1">
        <name>Mg(2+)</name>
        <dbReference type="ChEBI" id="CHEBI:18420"/>
    </cofactor>
</comment>
<dbReference type="Proteomes" id="UP000075321">
    <property type="component" value="Unassembled WGS sequence"/>
</dbReference>
<dbReference type="InterPro" id="IPR029398">
    <property type="entry name" value="PolB_thumb"/>
</dbReference>
<dbReference type="InterPro" id="IPR002054">
    <property type="entry name" value="DNA-dir_DNA_pol_X"/>
</dbReference>
<dbReference type="InterPro" id="IPR016195">
    <property type="entry name" value="Pol/histidinol_Pase-like"/>
</dbReference>
<protein>
    <recommendedName>
        <fullName evidence="5">DNA polymerase beta</fullName>
        <ecNumber evidence="3">2.7.7.7</ecNumber>
        <ecNumber evidence="4">4.2.99.18</ecNumber>
    </recommendedName>
    <alternativeName>
        <fullName evidence="16">5'-deoxyribose-phosphate lyase</fullName>
    </alternativeName>
    <alternativeName>
        <fullName evidence="17">AP lyase</fullName>
    </alternativeName>
</protein>
<dbReference type="SUPFAM" id="SSF81301">
    <property type="entry name" value="Nucleotidyltransferase"/>
    <property type="match status" value="1"/>
</dbReference>
<evidence type="ECO:0000259" key="24">
    <source>
        <dbReference type="SMART" id="SM00483"/>
    </source>
</evidence>
<dbReference type="Gene3D" id="3.30.210.10">
    <property type="entry name" value="DNA polymerase, thumb domain"/>
    <property type="match status" value="1"/>
</dbReference>
<evidence type="ECO:0000256" key="17">
    <source>
        <dbReference type="ARBA" id="ARBA00035726"/>
    </source>
</evidence>
<dbReference type="SMART" id="SM00481">
    <property type="entry name" value="POLIIIAc"/>
    <property type="match status" value="1"/>
</dbReference>
<dbReference type="PRINTS" id="PR00870">
    <property type="entry name" value="DNAPOLXBETA"/>
</dbReference>
<dbReference type="EMBL" id="LTAZ01000001">
    <property type="protein sequence ID" value="KYH27412.1"/>
    <property type="molecule type" value="Genomic_DNA"/>
</dbReference>
<dbReference type="Pfam" id="PF14791">
    <property type="entry name" value="DNA_pol_B_thumb"/>
    <property type="match status" value="1"/>
</dbReference>
<dbReference type="CDD" id="cd07436">
    <property type="entry name" value="PHP_PolX"/>
    <property type="match status" value="1"/>
</dbReference>
<dbReference type="InterPro" id="IPR043519">
    <property type="entry name" value="NT_sf"/>
</dbReference>
<evidence type="ECO:0000259" key="22">
    <source>
        <dbReference type="SMART" id="SM00278"/>
    </source>
</evidence>
<dbReference type="InterPro" id="IPR037160">
    <property type="entry name" value="DNA_Pol_thumb_sf"/>
</dbReference>
<feature type="domain" description="DNA-directed DNA polymerase X" evidence="24">
    <location>
        <begin position="1"/>
        <end position="325"/>
    </location>
</feature>
<dbReference type="GO" id="GO:0003677">
    <property type="term" value="F:DNA binding"/>
    <property type="evidence" value="ECO:0007669"/>
    <property type="project" value="InterPro"/>
</dbReference>
<dbReference type="Gene3D" id="3.30.460.10">
    <property type="entry name" value="Beta Polymerase, domain 2"/>
    <property type="match status" value="1"/>
</dbReference>
<dbReference type="InterPro" id="IPR010994">
    <property type="entry name" value="RuvA_2-like"/>
</dbReference>
<feature type="domain" description="Helix-hairpin-helix DNA-binding motif class 1" evidence="22">
    <location>
        <begin position="93"/>
        <end position="112"/>
    </location>
</feature>
<keyword evidence="15" id="KW-0234">DNA repair</keyword>
<feature type="domain" description="Polymerase/histidinol phosphatase N-terminal" evidence="23">
    <location>
        <begin position="349"/>
        <end position="429"/>
    </location>
</feature>
<comment type="catalytic activity">
    <reaction evidence="19">
        <text>a 5'-end 2'-deoxyribose-2'-deoxyribonucleotide-DNA = (2E,4S)-4-hydroxypenten-2-al-5-phosphate + a 5'-end 5'-phospho-2'-deoxyribonucleoside-DNA + H(+)</text>
        <dbReference type="Rhea" id="RHEA:76255"/>
        <dbReference type="Rhea" id="RHEA-COMP:13180"/>
        <dbReference type="Rhea" id="RHEA-COMP:18657"/>
        <dbReference type="ChEBI" id="CHEBI:15378"/>
        <dbReference type="ChEBI" id="CHEBI:136412"/>
        <dbReference type="ChEBI" id="CHEBI:195194"/>
        <dbReference type="ChEBI" id="CHEBI:195195"/>
    </reaction>
</comment>
<gene>
    <name evidence="25" type="primary">ycdX</name>
    <name evidence="25" type="ORF">HAPAU_00780</name>
</gene>
<feature type="domain" description="Helix-hairpin-helix DNA-binding motif class 1" evidence="22">
    <location>
        <begin position="128"/>
        <end position="147"/>
    </location>
</feature>
<feature type="domain" description="Helix-hairpin-helix DNA-binding motif class 1" evidence="22">
    <location>
        <begin position="53"/>
        <end position="72"/>
    </location>
</feature>
<evidence type="ECO:0000259" key="23">
    <source>
        <dbReference type="SMART" id="SM00481"/>
    </source>
</evidence>
<evidence type="ECO:0000256" key="21">
    <source>
        <dbReference type="ARBA" id="ARBA00049244"/>
    </source>
</evidence>
<keyword evidence="12" id="KW-0832">Ubl conjugation</keyword>
<evidence type="ECO:0000256" key="12">
    <source>
        <dbReference type="ARBA" id="ARBA00022843"/>
    </source>
</evidence>
<dbReference type="InterPro" id="IPR050243">
    <property type="entry name" value="PHP_phosphatase"/>
</dbReference>
<comment type="caution">
    <text evidence="25">The sequence shown here is derived from an EMBL/GenBank/DDBJ whole genome shotgun (WGS) entry which is preliminary data.</text>
</comment>
<comment type="catalytic activity">
    <reaction evidence="21">
        <text>DNA(n) + a 2'-deoxyribonucleoside 5'-triphosphate = DNA(n+1) + diphosphate</text>
        <dbReference type="Rhea" id="RHEA:22508"/>
        <dbReference type="Rhea" id="RHEA-COMP:17339"/>
        <dbReference type="Rhea" id="RHEA-COMP:17340"/>
        <dbReference type="ChEBI" id="CHEBI:33019"/>
        <dbReference type="ChEBI" id="CHEBI:61560"/>
        <dbReference type="ChEBI" id="CHEBI:173112"/>
        <dbReference type="EC" id="2.7.7.7"/>
    </reaction>
</comment>
<dbReference type="Gene3D" id="1.10.150.20">
    <property type="entry name" value="5' to 3' exonuclease, C-terminal subdomain"/>
    <property type="match status" value="1"/>
</dbReference>
<evidence type="ECO:0000256" key="18">
    <source>
        <dbReference type="ARBA" id="ARBA00044632"/>
    </source>
</evidence>
<evidence type="ECO:0000256" key="19">
    <source>
        <dbReference type="ARBA" id="ARBA00044678"/>
    </source>
</evidence>
<dbReference type="GO" id="GO:0005829">
    <property type="term" value="C:cytosol"/>
    <property type="evidence" value="ECO:0007669"/>
    <property type="project" value="TreeGrafter"/>
</dbReference>
<dbReference type="SUPFAM" id="SSF47802">
    <property type="entry name" value="DNA polymerase beta, N-terminal domain-like"/>
    <property type="match status" value="1"/>
</dbReference>
<evidence type="ECO:0000256" key="9">
    <source>
        <dbReference type="ARBA" id="ARBA00022695"/>
    </source>
</evidence>
<evidence type="ECO:0000256" key="3">
    <source>
        <dbReference type="ARBA" id="ARBA00012417"/>
    </source>
</evidence>
<dbReference type="SMART" id="SM00278">
    <property type="entry name" value="HhH1"/>
    <property type="match status" value="3"/>
</dbReference>
<keyword evidence="9" id="KW-0548">Nucleotidyltransferase</keyword>
<dbReference type="SMART" id="SM00483">
    <property type="entry name" value="POLXc"/>
    <property type="match status" value="1"/>
</dbReference>
<keyword evidence="14" id="KW-0915">Sodium</keyword>
<dbReference type="AlphaFoldDB" id="A0A151AIJ8"/>
<dbReference type="OrthoDB" id="8999at2157"/>
<dbReference type="InterPro" id="IPR004013">
    <property type="entry name" value="PHP_dom"/>
</dbReference>
<evidence type="ECO:0000256" key="7">
    <source>
        <dbReference type="ARBA" id="ARBA00022634"/>
    </source>
</evidence>
<dbReference type="NCBIfam" id="NF006375">
    <property type="entry name" value="PRK08609.1"/>
    <property type="match status" value="1"/>
</dbReference>
<dbReference type="InterPro" id="IPR002008">
    <property type="entry name" value="DNA_pol_X_beta-like"/>
</dbReference>
<keyword evidence="11" id="KW-0227">DNA damage</keyword>
<evidence type="ECO:0000256" key="16">
    <source>
        <dbReference type="ARBA" id="ARBA00035717"/>
    </source>
</evidence>
<keyword evidence="8" id="KW-0808">Transferase</keyword>
<evidence type="ECO:0000256" key="10">
    <source>
        <dbReference type="ARBA" id="ARBA00022705"/>
    </source>
</evidence>
<dbReference type="InterPro" id="IPR022311">
    <property type="entry name" value="PolX-like"/>
</dbReference>
<dbReference type="EC" id="4.2.99.18" evidence="4"/>
<dbReference type="PATRIC" id="fig|1008153.3.peg.83"/>
<evidence type="ECO:0000313" key="25">
    <source>
        <dbReference type="EMBL" id="KYH27412.1"/>
    </source>
</evidence>
<evidence type="ECO:0000256" key="5">
    <source>
        <dbReference type="ARBA" id="ARBA00020020"/>
    </source>
</evidence>
<comment type="catalytic activity">
    <reaction evidence="18">
        <text>2'-deoxyribonucleotide-(2'-deoxyribose 5'-phosphate)-2'-deoxyribonucleotide-DNA = a 3'-end 2'-deoxyribonucleotide-(2,3-dehydro-2,3-deoxyribose 5'-phosphate)-DNA + a 5'-end 5'-phospho-2'-deoxyribonucleoside-DNA + H(+)</text>
        <dbReference type="Rhea" id="RHEA:66592"/>
        <dbReference type="Rhea" id="RHEA-COMP:13180"/>
        <dbReference type="Rhea" id="RHEA-COMP:16897"/>
        <dbReference type="Rhea" id="RHEA-COMP:17067"/>
        <dbReference type="ChEBI" id="CHEBI:15378"/>
        <dbReference type="ChEBI" id="CHEBI:136412"/>
        <dbReference type="ChEBI" id="CHEBI:157695"/>
        <dbReference type="ChEBI" id="CHEBI:167181"/>
        <dbReference type="EC" id="4.2.99.18"/>
    </reaction>
</comment>
<evidence type="ECO:0000256" key="20">
    <source>
        <dbReference type="ARBA" id="ARBA00045548"/>
    </source>
</evidence>
<evidence type="ECO:0000256" key="11">
    <source>
        <dbReference type="ARBA" id="ARBA00022763"/>
    </source>
</evidence>
<comment type="subcellular location">
    <subcellularLocation>
        <location evidence="2">Cytoplasm</location>
    </subcellularLocation>
</comment>
<dbReference type="InterPro" id="IPR003141">
    <property type="entry name" value="Pol/His_phosphatase_N"/>
</dbReference>
<keyword evidence="6" id="KW-0488">Methylation</keyword>
<dbReference type="InterPro" id="IPR003583">
    <property type="entry name" value="Hlx-hairpin-Hlx_DNA-bd_motif"/>
</dbReference>
<keyword evidence="26" id="KW-1185">Reference proteome</keyword>
<dbReference type="PANTHER" id="PTHR36928:SF1">
    <property type="entry name" value="PHOSPHATASE YCDX-RELATED"/>
    <property type="match status" value="1"/>
</dbReference>
<dbReference type="SUPFAM" id="SSF89550">
    <property type="entry name" value="PHP domain-like"/>
    <property type="match status" value="1"/>
</dbReference>
<dbReference type="GO" id="GO:0006281">
    <property type="term" value="P:DNA repair"/>
    <property type="evidence" value="ECO:0007669"/>
    <property type="project" value="UniProtKB-KW"/>
</dbReference>
<dbReference type="Gene3D" id="1.10.150.110">
    <property type="entry name" value="DNA polymerase beta, N-terminal domain-like"/>
    <property type="match status" value="1"/>
</dbReference>
<keyword evidence="13" id="KW-0239">DNA-directed DNA polymerase</keyword>
<dbReference type="InterPro" id="IPR027421">
    <property type="entry name" value="DNA_pol_lamdba_lyase_dom_sf"/>
</dbReference>
<dbReference type="RefSeq" id="WP_066378117.1">
    <property type="nucleotide sequence ID" value="NZ_LTAZ01000001.1"/>
</dbReference>
<dbReference type="GO" id="GO:0008270">
    <property type="term" value="F:zinc ion binding"/>
    <property type="evidence" value="ECO:0007669"/>
    <property type="project" value="TreeGrafter"/>
</dbReference>
<evidence type="ECO:0000313" key="26">
    <source>
        <dbReference type="Proteomes" id="UP000075321"/>
    </source>
</evidence>
<dbReference type="PANTHER" id="PTHR36928">
    <property type="entry name" value="PHOSPHATASE YCDX-RELATED"/>
    <property type="match status" value="1"/>
</dbReference>
<dbReference type="SUPFAM" id="SSF47781">
    <property type="entry name" value="RuvA domain 2-like"/>
    <property type="match status" value="1"/>
</dbReference>
<dbReference type="InterPro" id="IPR047967">
    <property type="entry name" value="PolX_PHP"/>
</dbReference>
<reference evidence="25 26" key="1">
    <citation type="submission" date="2016-02" db="EMBL/GenBank/DDBJ databases">
        <title>Genome sequence of Halalkalicoccus paucihalophilus DSM 24557.</title>
        <authorList>
            <person name="Poehlein A."/>
            <person name="Daniel R."/>
        </authorList>
    </citation>
    <scope>NUCLEOTIDE SEQUENCE [LARGE SCALE GENOMIC DNA]</scope>
    <source>
        <strain evidence="25 26">DSM 24557</strain>
    </source>
</reference>
<keyword evidence="10" id="KW-0235">DNA replication</keyword>
<evidence type="ECO:0000256" key="2">
    <source>
        <dbReference type="ARBA" id="ARBA00004496"/>
    </source>
</evidence>
<comment type="function">
    <text evidence="20">Repair polymerase that plays a key role in base-excision repair. During this process, the damaged base is excised by specific DNA glycosylases, the DNA backbone is nicked at the abasic site by an apurinic/apyrimidic (AP) endonuclease, and POLB removes 5'-deoxyribose-phosphate from the preincised AP site acting as a 5'-deoxyribose-phosphate lyase (5'-dRP lyase); through its DNA polymerase activity, it adds one nucleotide to the 3' end of the arising single-nucleotide gap. Conducts 'gap-filling' DNA synthesis in a stepwise distributive fashion rather than in a processive fashion as for other DNA polymerases. It is also able to cleave sugar-phosphate bonds 3' to an intact AP site, acting as an AP lyase.</text>
</comment>
<evidence type="ECO:0000256" key="6">
    <source>
        <dbReference type="ARBA" id="ARBA00022481"/>
    </source>
</evidence>